<feature type="compositionally biased region" description="Basic and acidic residues" evidence="1">
    <location>
        <begin position="70"/>
        <end position="84"/>
    </location>
</feature>
<dbReference type="AlphaFoldDB" id="A0A6D2IHW2"/>
<reference evidence="2" key="1">
    <citation type="submission" date="2020-01" db="EMBL/GenBank/DDBJ databases">
        <authorList>
            <person name="Mishra B."/>
        </authorList>
    </citation>
    <scope>NUCLEOTIDE SEQUENCE [LARGE SCALE GENOMIC DNA]</scope>
</reference>
<proteinExistence type="predicted"/>
<evidence type="ECO:0000256" key="1">
    <source>
        <dbReference type="SAM" id="MobiDB-lite"/>
    </source>
</evidence>
<feature type="compositionally biased region" description="Basic and acidic residues" evidence="1">
    <location>
        <begin position="1"/>
        <end position="24"/>
    </location>
</feature>
<evidence type="ECO:0000313" key="2">
    <source>
        <dbReference type="EMBL" id="CAA7027649.1"/>
    </source>
</evidence>
<feature type="region of interest" description="Disordered" evidence="1">
    <location>
        <begin position="1"/>
        <end position="91"/>
    </location>
</feature>
<sequence>MEKDEGSSVAQERQKKTEGKRIFEAVDDGSIEGTENEQEEDELSVVEEQREYEAGESAHEEENEAEVSGEEEKSEGAHGDEPMEIRLLIMQ</sequence>
<accession>A0A6D2IHW2</accession>
<comment type="caution">
    <text evidence="2">The sequence shown here is derived from an EMBL/GenBank/DDBJ whole genome shotgun (WGS) entry which is preliminary data.</text>
</comment>
<evidence type="ECO:0000313" key="3">
    <source>
        <dbReference type="Proteomes" id="UP000467841"/>
    </source>
</evidence>
<feature type="compositionally biased region" description="Acidic residues" evidence="1">
    <location>
        <begin position="25"/>
        <end position="45"/>
    </location>
</feature>
<feature type="compositionally biased region" description="Basic and acidic residues" evidence="1">
    <location>
        <begin position="47"/>
        <end position="60"/>
    </location>
</feature>
<name>A0A6D2IHW2_9BRAS</name>
<dbReference type="Proteomes" id="UP000467841">
    <property type="component" value="Unassembled WGS sequence"/>
</dbReference>
<organism evidence="2 3">
    <name type="scientific">Microthlaspi erraticum</name>
    <dbReference type="NCBI Taxonomy" id="1685480"/>
    <lineage>
        <taxon>Eukaryota</taxon>
        <taxon>Viridiplantae</taxon>
        <taxon>Streptophyta</taxon>
        <taxon>Embryophyta</taxon>
        <taxon>Tracheophyta</taxon>
        <taxon>Spermatophyta</taxon>
        <taxon>Magnoliopsida</taxon>
        <taxon>eudicotyledons</taxon>
        <taxon>Gunneridae</taxon>
        <taxon>Pentapetalae</taxon>
        <taxon>rosids</taxon>
        <taxon>malvids</taxon>
        <taxon>Brassicales</taxon>
        <taxon>Brassicaceae</taxon>
        <taxon>Coluteocarpeae</taxon>
        <taxon>Microthlaspi</taxon>
    </lineage>
</organism>
<dbReference type="EMBL" id="CACVBM020001059">
    <property type="protein sequence ID" value="CAA7027649.1"/>
    <property type="molecule type" value="Genomic_DNA"/>
</dbReference>
<keyword evidence="3" id="KW-1185">Reference proteome</keyword>
<protein>
    <submittedName>
        <fullName evidence="2">Uncharacterized protein</fullName>
    </submittedName>
</protein>
<gene>
    <name evidence="2" type="ORF">MERR_LOCUS14884</name>
</gene>